<sequence length="400" mass="41932">MPWYAFDSVDDALDATRNFLFPFSWGRWLRLAVIVFFLGGGSVGLNNVTNIPSSVPNDGGAPTTTPPSSGPSPDLVTALSEATGLSPDVVTALGIALLGVLSLIALLSVIASSVMPFVFVDALRTNDVRVRGPFKRRFWKGIRFLLFTIGVTFLFVAPFVLAVAALVFANPNAAAFESFLSGFGLAGLFGLFGVLMVVFVLFGLFMGFSTQFVIPVMIATDSGVISSWRQFWPTLRGEWKQFVVYLLVRFVLQLGVGIATFIVGGILAAIVVLGAALVGLVVVGAFGGLNAAVGSVAGVVALVILGVLTLLALLAVSLPIKILVQSYFTAYELSVLGSANERFALLPPRPGQGDGGDDSTETGDDGDSGDGGPSTRPDDSESDSTNSNNEFTWGDDSTPS</sequence>
<evidence type="ECO:0000313" key="4">
    <source>
        <dbReference type="Proteomes" id="UP000199607"/>
    </source>
</evidence>
<dbReference type="InterPro" id="IPR055966">
    <property type="entry name" value="DUF7544"/>
</dbReference>
<dbReference type="RefSeq" id="WP_089867009.1">
    <property type="nucleotide sequence ID" value="NZ_FOTC01000001.1"/>
</dbReference>
<feature type="transmembrane region" description="Helical" evidence="2">
    <location>
        <begin position="243"/>
        <end position="263"/>
    </location>
</feature>
<feature type="transmembrane region" description="Helical" evidence="2">
    <location>
        <begin position="180"/>
        <end position="205"/>
    </location>
</feature>
<dbReference type="AlphaFoldDB" id="A0A1I4CMT9"/>
<evidence type="ECO:0000313" key="3">
    <source>
        <dbReference type="EMBL" id="SFK81251.1"/>
    </source>
</evidence>
<gene>
    <name evidence="3" type="ORF">SAMN04487950_1215</name>
</gene>
<feature type="region of interest" description="Disordered" evidence="1">
    <location>
        <begin position="347"/>
        <end position="400"/>
    </location>
</feature>
<dbReference type="EMBL" id="FOTC01000001">
    <property type="protein sequence ID" value="SFK81251.1"/>
    <property type="molecule type" value="Genomic_DNA"/>
</dbReference>
<dbReference type="Proteomes" id="UP000199607">
    <property type="component" value="Unassembled WGS sequence"/>
</dbReference>
<evidence type="ECO:0000256" key="1">
    <source>
        <dbReference type="SAM" id="MobiDB-lite"/>
    </source>
</evidence>
<feature type="transmembrane region" description="Helical" evidence="2">
    <location>
        <begin position="295"/>
        <end position="316"/>
    </location>
</feature>
<feature type="transmembrane region" description="Helical" evidence="2">
    <location>
        <begin position="95"/>
        <end position="123"/>
    </location>
</feature>
<keyword evidence="2" id="KW-0812">Transmembrane</keyword>
<organism evidence="3 4">
    <name type="scientific">Halogranum rubrum</name>
    <dbReference type="NCBI Taxonomy" id="553466"/>
    <lineage>
        <taxon>Archaea</taxon>
        <taxon>Methanobacteriati</taxon>
        <taxon>Methanobacteriota</taxon>
        <taxon>Stenosarchaea group</taxon>
        <taxon>Halobacteria</taxon>
        <taxon>Halobacteriales</taxon>
        <taxon>Haloferacaceae</taxon>
    </lineage>
</organism>
<proteinExistence type="predicted"/>
<evidence type="ECO:0000256" key="2">
    <source>
        <dbReference type="SAM" id="Phobius"/>
    </source>
</evidence>
<dbReference type="STRING" id="553466.SAMN04487950_1215"/>
<reference evidence="4" key="1">
    <citation type="submission" date="2016-10" db="EMBL/GenBank/DDBJ databases">
        <authorList>
            <person name="Varghese N."/>
            <person name="Submissions S."/>
        </authorList>
    </citation>
    <scope>NUCLEOTIDE SEQUENCE [LARGE SCALE GENOMIC DNA]</scope>
    <source>
        <strain evidence="4">CGMCC 1.7738</strain>
    </source>
</reference>
<feature type="transmembrane region" description="Helical" evidence="2">
    <location>
        <begin position="144"/>
        <end position="168"/>
    </location>
</feature>
<accession>A0A1I4CMT9</accession>
<keyword evidence="4" id="KW-1185">Reference proteome</keyword>
<feature type="compositionally biased region" description="Acidic residues" evidence="1">
    <location>
        <begin position="355"/>
        <end position="368"/>
    </location>
</feature>
<protein>
    <submittedName>
        <fullName evidence="3">Uncharacterized protein</fullName>
    </submittedName>
</protein>
<keyword evidence="2" id="KW-0472">Membrane</keyword>
<keyword evidence="2" id="KW-1133">Transmembrane helix</keyword>
<name>A0A1I4CMT9_9EURY</name>
<feature type="region of interest" description="Disordered" evidence="1">
    <location>
        <begin position="54"/>
        <end position="73"/>
    </location>
</feature>
<dbReference type="Pfam" id="PF24400">
    <property type="entry name" value="DUF7544"/>
    <property type="match status" value="1"/>
</dbReference>
<feature type="transmembrane region" description="Helical" evidence="2">
    <location>
        <begin position="270"/>
        <end position="289"/>
    </location>
</feature>